<proteinExistence type="predicted"/>
<protein>
    <submittedName>
        <fullName evidence="6">G/U mismatch-specific uracil-DNA glycosylase</fullName>
    </submittedName>
</protein>
<dbReference type="SUPFAM" id="SSF52141">
    <property type="entry name" value="Uracil-DNA glycosylase-like"/>
    <property type="match status" value="1"/>
</dbReference>
<dbReference type="SMART" id="SM00987">
    <property type="entry name" value="UreE_C"/>
    <property type="match status" value="1"/>
</dbReference>
<dbReference type="Pfam" id="PF03167">
    <property type="entry name" value="UDG"/>
    <property type="match status" value="1"/>
</dbReference>
<keyword evidence="3" id="KW-0234">DNA repair</keyword>
<name>A0A1A8ZUS7_9ACTN</name>
<dbReference type="Proteomes" id="UP000198765">
    <property type="component" value="Chromosome I"/>
</dbReference>
<gene>
    <name evidence="6" type="ORF">GA0070621_2951</name>
</gene>
<sequence length="242" mass="25640">MTGPVSGRRRPRNARPDTRPARPGAAEPSRTDAIRPGAAEAGPRRLDGAEPLPASLTPATRRYPRPTKEQLAAAADTLLPDVIAPGLDVLFVGINPGLWSAATGWHFARPGNRFWPALHRGGFTPRRLHPSEQDELPRLGLGITNLVARATARADELTPAELVAGAAELTGKVERYRPRWVAVVGVTAYRIGFARPKAGFGPQPEPLGGAPLWVLPNPSGLNAHFTPETLGAAFAGLRAAIG</sequence>
<dbReference type="InterPro" id="IPR005122">
    <property type="entry name" value="Uracil-DNA_glycosylase-like"/>
</dbReference>
<organism evidence="6 7">
    <name type="scientific">Micromonospora narathiwatensis</name>
    <dbReference type="NCBI Taxonomy" id="299146"/>
    <lineage>
        <taxon>Bacteria</taxon>
        <taxon>Bacillati</taxon>
        <taxon>Actinomycetota</taxon>
        <taxon>Actinomycetes</taxon>
        <taxon>Micromonosporales</taxon>
        <taxon>Micromonosporaceae</taxon>
        <taxon>Micromonospora</taxon>
    </lineage>
</organism>
<keyword evidence="7" id="KW-1185">Reference proteome</keyword>
<dbReference type="AlphaFoldDB" id="A0A1A8ZUS7"/>
<dbReference type="InterPro" id="IPR036895">
    <property type="entry name" value="Uracil-DNA_glycosylase-like_sf"/>
</dbReference>
<dbReference type="SMART" id="SM00986">
    <property type="entry name" value="UDG"/>
    <property type="match status" value="1"/>
</dbReference>
<evidence type="ECO:0000313" key="7">
    <source>
        <dbReference type="Proteomes" id="UP000198765"/>
    </source>
</evidence>
<dbReference type="Gene3D" id="3.40.470.10">
    <property type="entry name" value="Uracil-DNA glycosylase-like domain"/>
    <property type="match status" value="1"/>
</dbReference>
<dbReference type="PANTHER" id="PTHR12159:SF9">
    <property type="entry name" value="G_T MISMATCH-SPECIFIC THYMINE DNA GLYCOSYLASE"/>
    <property type="match status" value="1"/>
</dbReference>
<evidence type="ECO:0000256" key="1">
    <source>
        <dbReference type="ARBA" id="ARBA00022763"/>
    </source>
</evidence>
<evidence type="ECO:0000256" key="2">
    <source>
        <dbReference type="ARBA" id="ARBA00022801"/>
    </source>
</evidence>
<dbReference type="NCBIfam" id="NF007570">
    <property type="entry name" value="PRK10201.1"/>
    <property type="match status" value="1"/>
</dbReference>
<evidence type="ECO:0000256" key="4">
    <source>
        <dbReference type="SAM" id="MobiDB-lite"/>
    </source>
</evidence>
<dbReference type="EMBL" id="LT594324">
    <property type="protein sequence ID" value="SBT47626.1"/>
    <property type="molecule type" value="Genomic_DNA"/>
</dbReference>
<keyword evidence="1" id="KW-0227">DNA damage</keyword>
<evidence type="ECO:0000259" key="5">
    <source>
        <dbReference type="SMART" id="SM00986"/>
    </source>
</evidence>
<dbReference type="InterPro" id="IPR015637">
    <property type="entry name" value="MUG/TDG"/>
</dbReference>
<evidence type="ECO:0000313" key="6">
    <source>
        <dbReference type="EMBL" id="SBT47626.1"/>
    </source>
</evidence>
<feature type="domain" description="Uracil-DNA glycosylase-like" evidence="5">
    <location>
        <begin position="80"/>
        <end position="238"/>
    </location>
</feature>
<evidence type="ECO:0000256" key="3">
    <source>
        <dbReference type="ARBA" id="ARBA00023204"/>
    </source>
</evidence>
<feature type="region of interest" description="Disordered" evidence="4">
    <location>
        <begin position="1"/>
        <end position="64"/>
    </location>
</feature>
<dbReference type="GO" id="GO:0006285">
    <property type="term" value="P:base-excision repair, AP site formation"/>
    <property type="evidence" value="ECO:0007669"/>
    <property type="project" value="InterPro"/>
</dbReference>
<dbReference type="PATRIC" id="fig|299146.4.peg.3065"/>
<dbReference type="GO" id="GO:0004844">
    <property type="term" value="F:uracil DNA N-glycosylase activity"/>
    <property type="evidence" value="ECO:0007669"/>
    <property type="project" value="TreeGrafter"/>
</dbReference>
<reference evidence="6 7" key="1">
    <citation type="submission" date="2016-06" db="EMBL/GenBank/DDBJ databases">
        <authorList>
            <person name="Kjaerup R.B."/>
            <person name="Dalgaard T.S."/>
            <person name="Juul-Madsen H.R."/>
        </authorList>
    </citation>
    <scope>NUCLEOTIDE SEQUENCE [LARGE SCALE GENOMIC DNA]</scope>
    <source>
        <strain evidence="6 7">DSM 45248</strain>
    </source>
</reference>
<dbReference type="GO" id="GO:0008263">
    <property type="term" value="F:pyrimidine-specific mismatch base pair DNA N-glycosylase activity"/>
    <property type="evidence" value="ECO:0007669"/>
    <property type="project" value="TreeGrafter"/>
</dbReference>
<keyword evidence="2" id="KW-0378">Hydrolase</keyword>
<dbReference type="CDD" id="cd10028">
    <property type="entry name" value="UDG-F2_TDG_MUG"/>
    <property type="match status" value="1"/>
</dbReference>
<dbReference type="PANTHER" id="PTHR12159">
    <property type="entry name" value="G/T AND G/U MISMATCH-SPECIFIC DNA GLYCOSYLASE"/>
    <property type="match status" value="1"/>
</dbReference>
<accession>A0A1A8ZUS7</accession>